<dbReference type="InterPro" id="IPR050775">
    <property type="entry name" value="FAD-binding_Monooxygenases"/>
</dbReference>
<dbReference type="Proteomes" id="UP000321058">
    <property type="component" value="Unassembled WGS sequence"/>
</dbReference>
<comment type="similarity">
    <text evidence="2">Belongs to the FAD-binding monooxygenase family.</text>
</comment>
<dbReference type="RefSeq" id="WP_147153287.1">
    <property type="nucleotide sequence ID" value="NZ_BKAJ01000096.1"/>
</dbReference>
<evidence type="ECO:0000256" key="6">
    <source>
        <dbReference type="ARBA" id="ARBA00023002"/>
    </source>
</evidence>
<organism evidence="8 9">
    <name type="scientific">Reyranella soli</name>
    <dbReference type="NCBI Taxonomy" id="1230389"/>
    <lineage>
        <taxon>Bacteria</taxon>
        <taxon>Pseudomonadati</taxon>
        <taxon>Pseudomonadota</taxon>
        <taxon>Alphaproteobacteria</taxon>
        <taxon>Hyphomicrobiales</taxon>
        <taxon>Reyranellaceae</taxon>
        <taxon>Reyranella</taxon>
    </lineage>
</organism>
<name>A0A512NH08_9HYPH</name>
<dbReference type="PANTHER" id="PTHR43098:SF3">
    <property type="entry name" value="L-ORNITHINE N(5)-MONOOXYGENASE-RELATED"/>
    <property type="match status" value="1"/>
</dbReference>
<dbReference type="PANTHER" id="PTHR43098">
    <property type="entry name" value="L-ORNITHINE N(5)-MONOOXYGENASE-RELATED"/>
    <property type="match status" value="1"/>
</dbReference>
<keyword evidence="5" id="KW-0521">NADP</keyword>
<keyword evidence="9" id="KW-1185">Reference proteome</keyword>
<evidence type="ECO:0000256" key="1">
    <source>
        <dbReference type="ARBA" id="ARBA00001974"/>
    </source>
</evidence>
<dbReference type="AlphaFoldDB" id="A0A512NH08"/>
<gene>
    <name evidence="8" type="ORF">RSO01_54100</name>
</gene>
<evidence type="ECO:0000313" key="8">
    <source>
        <dbReference type="EMBL" id="GEP58244.1"/>
    </source>
</evidence>
<evidence type="ECO:0000256" key="3">
    <source>
        <dbReference type="ARBA" id="ARBA00022630"/>
    </source>
</evidence>
<keyword evidence="4" id="KW-0274">FAD</keyword>
<comment type="caution">
    <text evidence="8">The sequence shown here is derived from an EMBL/GenBank/DDBJ whole genome shotgun (WGS) entry which is preliminary data.</text>
</comment>
<dbReference type="InterPro" id="IPR036188">
    <property type="entry name" value="FAD/NAD-bd_sf"/>
</dbReference>
<keyword evidence="7 8" id="KW-0503">Monooxygenase</keyword>
<dbReference type="Pfam" id="PF13738">
    <property type="entry name" value="Pyr_redox_3"/>
    <property type="match status" value="1"/>
</dbReference>
<sequence length="529" mass="58658">MSLDFDAVVIGAGFGGMYMLHRLRLKGFKVRVFETGKGVGGTWYWNRYPGARCDVESVQYSYQFSPELQQEWEWTERYATQPEILRYANHVADRFDLRRDIKFETRITRATFDEAAHAWTVETDKGDRVTARFVVTALGCLSSPNTPKIPGLADFKGPTYHTGNWPHEGVDFTAKTVGVIGTGSSAIQSIPMIAKQARHVTVFQRTANYTIPAHNGPLDPDYVREVKANYPAMRKRAKTMPAGIDLRVNMASAVETPEAERLREYQGRWDYGGLGFMASFSDLLLNDESNRTAAEFVRGKIREIVKDPELAARLSPRNIIGCKRLCVDTGYWATYNQPHVSLVDVGDTPIERITAGGLRANGKDYRFDCLVLATGFDAMTGALLRIDIRGRGGRSLQEKWTEGPKTYLGLTMAGFPNLFTITGPGSPSVLTNMLPSIEQHVEWIADCIEHVRSRGATLIEASRDAEEAWVGHVGEAAGATLRSSCSSWYVGANIPGKPRVFMPYIGGLPAYIERCEAVVKAGYEGFAIV</sequence>
<evidence type="ECO:0000256" key="7">
    <source>
        <dbReference type="ARBA" id="ARBA00023033"/>
    </source>
</evidence>
<comment type="cofactor">
    <cofactor evidence="1">
        <name>FAD</name>
        <dbReference type="ChEBI" id="CHEBI:57692"/>
    </cofactor>
</comment>
<keyword evidence="3" id="KW-0285">Flavoprotein</keyword>
<proteinExistence type="inferred from homology"/>
<evidence type="ECO:0000313" key="9">
    <source>
        <dbReference type="Proteomes" id="UP000321058"/>
    </source>
</evidence>
<dbReference type="OrthoDB" id="312624at2"/>
<dbReference type="GO" id="GO:0004497">
    <property type="term" value="F:monooxygenase activity"/>
    <property type="evidence" value="ECO:0007669"/>
    <property type="project" value="UniProtKB-KW"/>
</dbReference>
<accession>A0A512NH08</accession>
<reference evidence="8 9" key="1">
    <citation type="submission" date="2019-07" db="EMBL/GenBank/DDBJ databases">
        <title>Whole genome shotgun sequence of Reyranella soli NBRC 108950.</title>
        <authorList>
            <person name="Hosoyama A."/>
            <person name="Uohara A."/>
            <person name="Ohji S."/>
            <person name="Ichikawa N."/>
        </authorList>
    </citation>
    <scope>NUCLEOTIDE SEQUENCE [LARGE SCALE GENOMIC DNA]</scope>
    <source>
        <strain evidence="8 9">NBRC 108950</strain>
    </source>
</reference>
<evidence type="ECO:0000256" key="4">
    <source>
        <dbReference type="ARBA" id="ARBA00022827"/>
    </source>
</evidence>
<keyword evidence="6" id="KW-0560">Oxidoreductase</keyword>
<evidence type="ECO:0000256" key="5">
    <source>
        <dbReference type="ARBA" id="ARBA00022857"/>
    </source>
</evidence>
<dbReference type="Gene3D" id="3.50.50.60">
    <property type="entry name" value="FAD/NAD(P)-binding domain"/>
    <property type="match status" value="2"/>
</dbReference>
<evidence type="ECO:0000256" key="2">
    <source>
        <dbReference type="ARBA" id="ARBA00010139"/>
    </source>
</evidence>
<dbReference type="SUPFAM" id="SSF51905">
    <property type="entry name" value="FAD/NAD(P)-binding domain"/>
    <property type="match status" value="2"/>
</dbReference>
<dbReference type="EMBL" id="BKAJ01000096">
    <property type="protein sequence ID" value="GEP58244.1"/>
    <property type="molecule type" value="Genomic_DNA"/>
</dbReference>
<protein>
    <submittedName>
        <fullName evidence="8">Cyclohexanone monooxygenase</fullName>
    </submittedName>
</protein>